<dbReference type="PANTHER" id="PTHR22838">
    <property type="entry name" value="WD REPEAT PROTEIN 26-RELATED"/>
    <property type="match status" value="1"/>
</dbReference>
<dbReference type="InterPro" id="IPR015943">
    <property type="entry name" value="WD40/YVTN_repeat-like_dom_sf"/>
</dbReference>
<dbReference type="RefSeq" id="XP_069229650.1">
    <property type="nucleotide sequence ID" value="XM_069373800.1"/>
</dbReference>
<dbReference type="InterPro" id="IPR036322">
    <property type="entry name" value="WD40_repeat_dom_sf"/>
</dbReference>
<reference evidence="6 7" key="1">
    <citation type="journal article" date="2020" name="Microbiol. Resour. Announc.">
        <title>Draft Genome Sequence of a Cladosporium Species Isolated from the Mesophotic Ascidian Didemnum maculosum.</title>
        <authorList>
            <person name="Gioti A."/>
            <person name="Siaperas R."/>
            <person name="Nikolaivits E."/>
            <person name="Le Goff G."/>
            <person name="Ouazzani J."/>
            <person name="Kotoulas G."/>
            <person name="Topakas E."/>
        </authorList>
    </citation>
    <scope>NUCLEOTIDE SEQUENCE [LARGE SCALE GENOMIC DNA]</scope>
    <source>
        <strain evidence="6 7">TM138-S3</strain>
    </source>
</reference>
<feature type="repeat" description="WD" evidence="3">
    <location>
        <begin position="573"/>
        <end position="599"/>
    </location>
</feature>
<evidence type="ECO:0000259" key="5">
    <source>
        <dbReference type="PROSITE" id="PS50897"/>
    </source>
</evidence>
<keyword evidence="7" id="KW-1185">Reference proteome</keyword>
<dbReference type="InterPro" id="IPR051350">
    <property type="entry name" value="WD_repeat-ST_regulator"/>
</dbReference>
<feature type="region of interest" description="Disordered" evidence="4">
    <location>
        <begin position="123"/>
        <end position="162"/>
    </location>
</feature>
<dbReference type="GO" id="GO:0043161">
    <property type="term" value="P:proteasome-mediated ubiquitin-dependent protein catabolic process"/>
    <property type="evidence" value="ECO:0007669"/>
    <property type="project" value="TreeGrafter"/>
</dbReference>
<sequence length="642" mass="70898">MRLERAPQDNQRGRTSTNGSSQNGSSPHTNGSAQSNGETNGFHSNNGFASAVVADTSPFFGHNREEVTRILLQSLSDLGYQGAAEQLSRDSGYQLEIPSVAAFRHAVQLGEWEEAETLLLGSESTDQDGGVSLGNGHAEGSPSWQKNRQSYGSQNGSTHVGLPLSEGADTTYLKFLLRQQKYLELLEQRDLGAALGVLRNELTPLKKDVGRVHFLSSLMMIPSSEQVRKEAHWDGSQGNSRSELLSEISKSISPSVMIPEHRLATLLSSVQQQQILGCQYHNTSVPPSLYTDHQCAADDFPLKTLTELRNQTDEVWYLDFSHDGAFLATAGKDGLVNVYETKRWKIVHEFREHERSAAGSEPRGVVYVAFSPNDRYLISCSQNNEFVVMDVHDGSVVSKADHFDYPVTAAAWLPDSLSFVVGTQSSRRPLGLYSLSTSEGSGPPSYMVMNNEIHSWREPPLDFGSRDSNISFRVTDVAVSRDGTRMAAATIDNRIMIYDLETRQKLDEWPMDDKLTSINYSADGTLLLVNMNDSELKRGKLWALDSTTGEDVMQYEGAHQAEFVIRSQFGGADENFVISGSEDSRVYIWRRQTGAKVATLEAHAPGTVNAVAWHPTNPAIFASAGDDWKVRIWISSRDSKAH</sequence>
<evidence type="ECO:0000313" key="7">
    <source>
        <dbReference type="Proteomes" id="UP000803884"/>
    </source>
</evidence>
<feature type="compositionally biased region" description="Polar residues" evidence="4">
    <location>
        <begin position="27"/>
        <end position="44"/>
    </location>
</feature>
<proteinExistence type="predicted"/>
<dbReference type="SMART" id="SM00320">
    <property type="entry name" value="WD40"/>
    <property type="match status" value="6"/>
</dbReference>
<dbReference type="PANTHER" id="PTHR22838:SF0">
    <property type="entry name" value="WD REPEAT-CONTAINING PROTEIN 26"/>
    <property type="match status" value="1"/>
</dbReference>
<evidence type="ECO:0000256" key="1">
    <source>
        <dbReference type="ARBA" id="ARBA00022574"/>
    </source>
</evidence>
<dbReference type="SMART" id="SM00668">
    <property type="entry name" value="CTLH"/>
    <property type="match status" value="1"/>
</dbReference>
<dbReference type="Gene3D" id="2.130.10.10">
    <property type="entry name" value="YVTN repeat-like/Quinoprotein amine dehydrogenase"/>
    <property type="match status" value="1"/>
</dbReference>
<feature type="repeat" description="WD" evidence="3">
    <location>
        <begin position="308"/>
        <end position="349"/>
    </location>
</feature>
<feature type="region of interest" description="Disordered" evidence="4">
    <location>
        <begin position="1"/>
        <end position="44"/>
    </location>
</feature>
<keyword evidence="2" id="KW-0677">Repeat</keyword>
<dbReference type="EMBL" id="JAAQHG020000014">
    <property type="protein sequence ID" value="KAL1586545.1"/>
    <property type="molecule type" value="Genomic_DNA"/>
</dbReference>
<accession>A0AB34KP20</accession>
<comment type="caution">
    <text evidence="6">The sequence shown here is derived from an EMBL/GenBank/DDBJ whole genome shotgun (WGS) entry which is preliminary data.</text>
</comment>
<protein>
    <recommendedName>
        <fullName evidence="5">CTLH domain-containing protein</fullName>
    </recommendedName>
</protein>
<dbReference type="SUPFAM" id="SSF50978">
    <property type="entry name" value="WD40 repeat-like"/>
    <property type="match status" value="1"/>
</dbReference>
<dbReference type="InterPro" id="IPR001680">
    <property type="entry name" value="WD40_rpt"/>
</dbReference>
<dbReference type="GeneID" id="96006638"/>
<feature type="compositionally biased region" description="Polar residues" evidence="4">
    <location>
        <begin position="142"/>
        <end position="158"/>
    </location>
</feature>
<dbReference type="PROSITE" id="PS50082">
    <property type="entry name" value="WD_REPEATS_2"/>
    <property type="match status" value="2"/>
</dbReference>
<evidence type="ECO:0000313" key="6">
    <source>
        <dbReference type="EMBL" id="KAL1586545.1"/>
    </source>
</evidence>
<evidence type="ECO:0000256" key="2">
    <source>
        <dbReference type="ARBA" id="ARBA00022737"/>
    </source>
</evidence>
<dbReference type="AlphaFoldDB" id="A0AB34KP20"/>
<evidence type="ECO:0000256" key="4">
    <source>
        <dbReference type="SAM" id="MobiDB-lite"/>
    </source>
</evidence>
<dbReference type="Pfam" id="PF00400">
    <property type="entry name" value="WD40"/>
    <property type="match status" value="5"/>
</dbReference>
<dbReference type="GO" id="GO:0034657">
    <property type="term" value="C:GID complex"/>
    <property type="evidence" value="ECO:0007669"/>
    <property type="project" value="TreeGrafter"/>
</dbReference>
<dbReference type="PROSITE" id="PS50897">
    <property type="entry name" value="CTLH"/>
    <property type="match status" value="1"/>
</dbReference>
<organism evidence="6 7">
    <name type="scientific">Cladosporium halotolerans</name>
    <dbReference type="NCBI Taxonomy" id="1052096"/>
    <lineage>
        <taxon>Eukaryota</taxon>
        <taxon>Fungi</taxon>
        <taxon>Dikarya</taxon>
        <taxon>Ascomycota</taxon>
        <taxon>Pezizomycotina</taxon>
        <taxon>Dothideomycetes</taxon>
        <taxon>Dothideomycetidae</taxon>
        <taxon>Cladosporiales</taxon>
        <taxon>Cladosporiaceae</taxon>
        <taxon>Cladosporium</taxon>
    </lineage>
</organism>
<evidence type="ECO:0000256" key="3">
    <source>
        <dbReference type="PROSITE-ProRule" id="PRU00221"/>
    </source>
</evidence>
<dbReference type="InterPro" id="IPR006595">
    <property type="entry name" value="CTLH_C"/>
</dbReference>
<dbReference type="Proteomes" id="UP000803884">
    <property type="component" value="Unassembled WGS sequence"/>
</dbReference>
<keyword evidence="1 3" id="KW-0853">WD repeat</keyword>
<feature type="domain" description="CTLH" evidence="5">
    <location>
        <begin position="96"/>
        <end position="193"/>
    </location>
</feature>
<name>A0AB34KP20_9PEZI</name>
<feature type="compositionally biased region" description="Low complexity" evidence="4">
    <location>
        <begin position="15"/>
        <end position="26"/>
    </location>
</feature>
<dbReference type="Pfam" id="PF23627">
    <property type="entry name" value="LisH_WDR26"/>
    <property type="match status" value="1"/>
</dbReference>
<gene>
    <name evidence="6" type="ORF">WHR41_05195</name>
</gene>